<accession>A0A9W6L9A6</accession>
<dbReference type="HAMAP" id="MF_01929">
    <property type="entry name" value="PurE_classI"/>
    <property type="match status" value="1"/>
</dbReference>
<feature type="binding site" evidence="3 4">
    <location>
        <position position="32"/>
    </location>
    <ligand>
        <name>substrate</name>
    </ligand>
</feature>
<dbReference type="InterPro" id="IPR024694">
    <property type="entry name" value="PurE_prokaryotes"/>
</dbReference>
<dbReference type="Proteomes" id="UP001144372">
    <property type="component" value="Unassembled WGS sequence"/>
</dbReference>
<dbReference type="SMART" id="SM01001">
    <property type="entry name" value="AIRC"/>
    <property type="match status" value="1"/>
</dbReference>
<dbReference type="PIRSF" id="PIRSF001338">
    <property type="entry name" value="AIR_carboxylase"/>
    <property type="match status" value="1"/>
</dbReference>
<dbReference type="PANTHER" id="PTHR23046:SF2">
    <property type="entry name" value="PHOSPHORIBOSYLAMINOIMIDAZOLE CARBOXYLASE"/>
    <property type="match status" value="1"/>
</dbReference>
<feature type="domain" description="PurE" evidence="5">
    <location>
        <begin position="21"/>
        <end position="172"/>
    </location>
</feature>
<dbReference type="SUPFAM" id="SSF52255">
    <property type="entry name" value="N5-CAIR mutase (phosphoribosylaminoimidazole carboxylase, PurE)"/>
    <property type="match status" value="1"/>
</dbReference>
<comment type="pathway">
    <text evidence="3">Purine metabolism; IMP biosynthesis via de novo pathway; 5-amino-1-(5-phospho-D-ribosyl)imidazole-4-carboxylate from 5-amino-1-(5-phospho-D-ribosyl)imidazole (N5-CAIR route): step 2/2.</text>
</comment>
<dbReference type="AlphaFoldDB" id="A0A9W6L9A6"/>
<dbReference type="InterPro" id="IPR000031">
    <property type="entry name" value="PurE_dom"/>
</dbReference>
<evidence type="ECO:0000256" key="4">
    <source>
        <dbReference type="PIRSR" id="PIRSR001338-1"/>
    </source>
</evidence>
<organism evidence="6 7">
    <name type="scientific">Desulforhabdus amnigena</name>
    <dbReference type="NCBI Taxonomy" id="40218"/>
    <lineage>
        <taxon>Bacteria</taxon>
        <taxon>Pseudomonadati</taxon>
        <taxon>Thermodesulfobacteriota</taxon>
        <taxon>Syntrophobacteria</taxon>
        <taxon>Syntrophobacterales</taxon>
        <taxon>Syntrophobacteraceae</taxon>
        <taxon>Desulforhabdus</taxon>
    </lineage>
</organism>
<evidence type="ECO:0000259" key="5">
    <source>
        <dbReference type="SMART" id="SM01001"/>
    </source>
</evidence>
<feature type="binding site" evidence="3 4">
    <location>
        <position position="59"/>
    </location>
    <ligand>
        <name>substrate</name>
    </ligand>
</feature>
<evidence type="ECO:0000313" key="7">
    <source>
        <dbReference type="Proteomes" id="UP001144372"/>
    </source>
</evidence>
<dbReference type="GO" id="GO:0006189">
    <property type="term" value="P:'de novo' IMP biosynthetic process"/>
    <property type="evidence" value="ECO:0007669"/>
    <property type="project" value="UniProtKB-UniRule"/>
</dbReference>
<dbReference type="InterPro" id="IPR033747">
    <property type="entry name" value="PurE_ClassI"/>
</dbReference>
<dbReference type="Pfam" id="PF00731">
    <property type="entry name" value="AIRC"/>
    <property type="match status" value="1"/>
</dbReference>
<comment type="function">
    <text evidence="3">Catalyzes the conversion of N5-carboxyaminoimidazole ribonucleotide (N5-CAIR) to 4-carboxy-5-aminoimidazole ribonucleotide (CAIR).</text>
</comment>
<keyword evidence="7" id="KW-1185">Reference proteome</keyword>
<dbReference type="EC" id="5.4.99.18" evidence="3"/>
<evidence type="ECO:0000256" key="3">
    <source>
        <dbReference type="HAMAP-Rule" id="MF_01929"/>
    </source>
</evidence>
<keyword evidence="1 3" id="KW-0658">Purine biosynthesis</keyword>
<sequence length="194" mass="20560">MSLFCIKQGVKDKMSQKENVPLVGILMGSDSDLSVMEEAFKALDAFEVSYEVRILSAHRSPEATSAYAQSAADRGIRVLIAGAGWAAHLAGVLAADTVLPVIGVPIDSSPLQGMDSLLATVQMPPGIPVATMAIGKGGARNAALFAVQILALQDPALADKLRAQKRKMADEVVFDKNRKLEEFLAARKPGTMGR</sequence>
<feature type="binding site" evidence="3 4">
    <location>
        <position position="29"/>
    </location>
    <ligand>
        <name>substrate</name>
    </ligand>
</feature>
<protein>
    <recommendedName>
        <fullName evidence="3">N5-carboxyaminoimidazole ribonucleotide mutase</fullName>
        <shortName evidence="3">N5-CAIR mutase</shortName>
        <ecNumber evidence="3">5.4.99.18</ecNumber>
    </recommendedName>
    <alternativeName>
        <fullName evidence="3">5-(carboxyamino)imidazole ribonucleotide mutase</fullName>
    </alternativeName>
</protein>
<gene>
    <name evidence="6" type="primary">purE-1</name>
    <name evidence="3" type="synonym">purE</name>
    <name evidence="6" type="ORF">DAMNIGENAA_28470</name>
</gene>
<dbReference type="EMBL" id="BSDR01000001">
    <property type="protein sequence ID" value="GLI35414.1"/>
    <property type="molecule type" value="Genomic_DNA"/>
</dbReference>
<dbReference type="Gene3D" id="3.40.50.1970">
    <property type="match status" value="1"/>
</dbReference>
<evidence type="ECO:0000256" key="1">
    <source>
        <dbReference type="ARBA" id="ARBA00022755"/>
    </source>
</evidence>
<dbReference type="PANTHER" id="PTHR23046">
    <property type="entry name" value="PHOSPHORIBOSYLAMINOIMIDAZOLE CARBOXYLASE CATALYTIC SUBUNIT"/>
    <property type="match status" value="1"/>
</dbReference>
<evidence type="ECO:0000313" key="6">
    <source>
        <dbReference type="EMBL" id="GLI35414.1"/>
    </source>
</evidence>
<keyword evidence="2 3" id="KW-0413">Isomerase</keyword>
<reference evidence="6" key="1">
    <citation type="submission" date="2022-12" db="EMBL/GenBank/DDBJ databases">
        <title>Reference genome sequencing for broad-spectrum identification of bacterial and archaeal isolates by mass spectrometry.</title>
        <authorList>
            <person name="Sekiguchi Y."/>
            <person name="Tourlousse D.M."/>
        </authorList>
    </citation>
    <scope>NUCLEOTIDE SEQUENCE</scope>
    <source>
        <strain evidence="6">ASRB1</strain>
    </source>
</reference>
<comment type="similarity">
    <text evidence="3">Belongs to the AIR carboxylase family. Class I subfamily.</text>
</comment>
<comment type="catalytic activity">
    <reaction evidence="3">
        <text>5-carboxyamino-1-(5-phospho-D-ribosyl)imidazole + H(+) = 5-amino-1-(5-phospho-D-ribosyl)imidazole-4-carboxylate</text>
        <dbReference type="Rhea" id="RHEA:13193"/>
        <dbReference type="ChEBI" id="CHEBI:15378"/>
        <dbReference type="ChEBI" id="CHEBI:58730"/>
        <dbReference type="ChEBI" id="CHEBI:77657"/>
        <dbReference type="EC" id="5.4.99.18"/>
    </reaction>
</comment>
<comment type="caution">
    <text evidence="6">The sequence shown here is derived from an EMBL/GenBank/DDBJ whole genome shotgun (WGS) entry which is preliminary data.</text>
</comment>
<dbReference type="GO" id="GO:0034023">
    <property type="term" value="F:5-(carboxyamino)imidazole ribonucleotide mutase activity"/>
    <property type="evidence" value="ECO:0007669"/>
    <property type="project" value="UniProtKB-UniRule"/>
</dbReference>
<dbReference type="NCBIfam" id="TIGR01162">
    <property type="entry name" value="purE"/>
    <property type="match status" value="1"/>
</dbReference>
<name>A0A9W6L9A6_9BACT</name>
<evidence type="ECO:0000256" key="2">
    <source>
        <dbReference type="ARBA" id="ARBA00023235"/>
    </source>
</evidence>
<proteinExistence type="inferred from homology"/>